<organism evidence="1 2">
    <name type="scientific">Massilia agrisoli</name>
    <dbReference type="NCBI Taxonomy" id="2892444"/>
    <lineage>
        <taxon>Bacteria</taxon>
        <taxon>Pseudomonadati</taxon>
        <taxon>Pseudomonadota</taxon>
        <taxon>Betaproteobacteria</taxon>
        <taxon>Burkholderiales</taxon>
        <taxon>Oxalobacteraceae</taxon>
        <taxon>Telluria group</taxon>
        <taxon>Massilia</taxon>
    </lineage>
</organism>
<reference evidence="1 2" key="1">
    <citation type="submission" date="2021-11" db="EMBL/GenBank/DDBJ databases">
        <authorList>
            <person name="Huq M.A."/>
        </authorList>
    </citation>
    <scope>NUCLEOTIDE SEQUENCE [LARGE SCALE GENOMIC DNA]</scope>
    <source>
        <strain evidence="1 2">MAHUQ-52</strain>
    </source>
</reference>
<dbReference type="NCBIfam" id="TIGR04353">
    <property type="entry name" value="PqqD_rel_X"/>
    <property type="match status" value="1"/>
</dbReference>
<keyword evidence="2" id="KW-1185">Reference proteome</keyword>
<protein>
    <submittedName>
        <fullName evidence="1">HPr-rel-A system PqqD family peptide chaperone</fullName>
    </submittedName>
</protein>
<sequence>MNERIWRVPPGQALQHRAWEDGFVVFNNLSGDTHLLGEGEMQLLLAVAAQPGDTATVTARLRATLGLDDQEAGDIPAMLSDLLALSLVEAAPC</sequence>
<evidence type="ECO:0000313" key="2">
    <source>
        <dbReference type="Proteomes" id="UP001198701"/>
    </source>
</evidence>
<dbReference type="InterPro" id="IPR027599">
    <property type="entry name" value="PqqD-rel_X"/>
</dbReference>
<evidence type="ECO:0000313" key="1">
    <source>
        <dbReference type="EMBL" id="MCC6070623.1"/>
    </source>
</evidence>
<name>A0ABS8IS29_9BURK</name>
<dbReference type="RefSeq" id="WP_229431551.1">
    <property type="nucleotide sequence ID" value="NZ_JAJHPV010000010.1"/>
</dbReference>
<proteinExistence type="predicted"/>
<comment type="caution">
    <text evidence="1">The sequence shown here is derived from an EMBL/GenBank/DDBJ whole genome shotgun (WGS) entry which is preliminary data.</text>
</comment>
<dbReference type="EMBL" id="JAJHPV010000010">
    <property type="protein sequence ID" value="MCC6070623.1"/>
    <property type="molecule type" value="Genomic_DNA"/>
</dbReference>
<dbReference type="Proteomes" id="UP001198701">
    <property type="component" value="Unassembled WGS sequence"/>
</dbReference>
<accession>A0ABS8IS29</accession>
<gene>
    <name evidence="1" type="ORF">LMJ30_06605</name>
</gene>